<evidence type="ECO:0000256" key="1">
    <source>
        <dbReference type="PROSITE-ProRule" id="PRU00742"/>
    </source>
</evidence>
<dbReference type="Pfam" id="PF00491">
    <property type="entry name" value="Arginase"/>
    <property type="match status" value="1"/>
</dbReference>
<dbReference type="Gene3D" id="3.40.800.10">
    <property type="entry name" value="Ureohydrolase domain"/>
    <property type="match status" value="1"/>
</dbReference>
<dbReference type="RefSeq" id="WP_272740408.1">
    <property type="nucleotide sequence ID" value="NZ_JAQQKW010000002.1"/>
</dbReference>
<proteinExistence type="inferred from homology"/>
<reference evidence="2 3" key="1">
    <citation type="submission" date="2023-01" db="EMBL/GenBank/DDBJ databases">
        <title>Novel species of the genus Asticcacaulis isolated from rivers.</title>
        <authorList>
            <person name="Lu H."/>
        </authorList>
    </citation>
    <scope>NUCLEOTIDE SEQUENCE [LARGE SCALE GENOMIC DNA]</scope>
    <source>
        <strain evidence="2 3">DXS10W</strain>
    </source>
</reference>
<dbReference type="PROSITE" id="PS51409">
    <property type="entry name" value="ARGINASE_2"/>
    <property type="match status" value="1"/>
</dbReference>
<evidence type="ECO:0000313" key="2">
    <source>
        <dbReference type="EMBL" id="MDC7693658.1"/>
    </source>
</evidence>
<dbReference type="SUPFAM" id="SSF52768">
    <property type="entry name" value="Arginase/deacetylase"/>
    <property type="match status" value="1"/>
</dbReference>
<gene>
    <name evidence="2" type="ORF">PQU94_05110</name>
</gene>
<protein>
    <submittedName>
        <fullName evidence="2">Arginase family protein</fullName>
    </submittedName>
</protein>
<name>A0ABT5ICG6_9CAUL</name>
<dbReference type="Proteomes" id="UP001216595">
    <property type="component" value="Unassembled WGS sequence"/>
</dbReference>
<evidence type="ECO:0000313" key="3">
    <source>
        <dbReference type="Proteomes" id="UP001216595"/>
    </source>
</evidence>
<comment type="similarity">
    <text evidence="1">Belongs to the arginase family.</text>
</comment>
<sequence length="303" mass="33224">MTARLLDLDGAFDLQPDLVAESGRIDARDLGPALRLWSRPAALQALDLRVREALNGSGPALVFAGSGDFHHVSALLIRRAADTAPERRMTVLHFDNHPDWVRFSPGMHCGSWAAKVARFSGVRQVISVAMCSPDMEGSARKGADLSVVREGLLTPFPLRAGAREECVVAGRRILTIETLGDALFLEHVDRMIGSDDVYITIDKDVLSPLDAVTNWDQGDLRLSRLIGWMTHLLDGRRLRGADIVGDASLPVYGPGLFASVLKRVEAAMDQPWQVQLDTESVRINAAANRQLRDCLLPHIRRAS</sequence>
<comment type="caution">
    <text evidence="2">The sequence shown here is derived from an EMBL/GenBank/DDBJ whole genome shotgun (WGS) entry which is preliminary data.</text>
</comment>
<keyword evidence="3" id="KW-1185">Reference proteome</keyword>
<accession>A0ABT5ICG6</accession>
<dbReference type="InterPro" id="IPR023696">
    <property type="entry name" value="Ureohydrolase_dom_sf"/>
</dbReference>
<dbReference type="EMBL" id="JAQQKW010000002">
    <property type="protein sequence ID" value="MDC7693658.1"/>
    <property type="molecule type" value="Genomic_DNA"/>
</dbReference>
<dbReference type="InterPro" id="IPR006035">
    <property type="entry name" value="Ureohydrolase"/>
</dbReference>
<organism evidence="2 3">
    <name type="scientific">Asticcacaulis currens</name>
    <dbReference type="NCBI Taxonomy" id="2984210"/>
    <lineage>
        <taxon>Bacteria</taxon>
        <taxon>Pseudomonadati</taxon>
        <taxon>Pseudomonadota</taxon>
        <taxon>Alphaproteobacteria</taxon>
        <taxon>Caulobacterales</taxon>
        <taxon>Caulobacteraceae</taxon>
        <taxon>Asticcacaulis</taxon>
    </lineage>
</organism>